<keyword evidence="2" id="KW-0012">Acyltransferase</keyword>
<proteinExistence type="predicted"/>
<feature type="domain" description="N-acetyltransferase" evidence="3">
    <location>
        <begin position="13"/>
        <end position="150"/>
    </location>
</feature>
<dbReference type="CDD" id="cd04301">
    <property type="entry name" value="NAT_SF"/>
    <property type="match status" value="1"/>
</dbReference>
<dbReference type="OrthoDB" id="9789605at2"/>
<dbReference type="RefSeq" id="WP_074752688.1">
    <property type="nucleotide sequence ID" value="NZ_FNCO01000005.1"/>
</dbReference>
<dbReference type="PROSITE" id="PS51186">
    <property type="entry name" value="GNAT"/>
    <property type="match status" value="1"/>
</dbReference>
<dbReference type="InterPro" id="IPR016181">
    <property type="entry name" value="Acyl_CoA_acyltransferase"/>
</dbReference>
<dbReference type="Gene3D" id="3.40.630.30">
    <property type="match status" value="1"/>
</dbReference>
<dbReference type="AlphaFoldDB" id="A0A1G8AUC7"/>
<sequence length="155" mass="17914">MTHHSVIYLPKKHDYAELTRVWEASVRATHDFLPENYITLLRNLLETQYLDSVNLFCTRDSHLNITGFGGTTPGKLEMLFIAPDYRGLGLGKKLLDYAIEHYRVTELDVNEQNPQALGFYEKQGFEQVGRSEVDGLGRPYPMLRMRLKPKLERDA</sequence>
<dbReference type="PANTHER" id="PTHR43800">
    <property type="entry name" value="PEPTIDYL-LYSINE N-ACETYLTRANSFERASE YJAB"/>
    <property type="match status" value="1"/>
</dbReference>
<name>A0A1G8AUC7_9PSED</name>
<keyword evidence="1 4" id="KW-0808">Transferase</keyword>
<evidence type="ECO:0000256" key="1">
    <source>
        <dbReference type="ARBA" id="ARBA00022679"/>
    </source>
</evidence>
<accession>A0A1G8AUC7</accession>
<dbReference type="STRING" id="89065.SAMN05216605_105173"/>
<evidence type="ECO:0000259" key="3">
    <source>
        <dbReference type="PROSITE" id="PS51186"/>
    </source>
</evidence>
<organism evidence="4 5">
    <name type="scientific">Pseudomonas abietaniphila</name>
    <dbReference type="NCBI Taxonomy" id="89065"/>
    <lineage>
        <taxon>Bacteria</taxon>
        <taxon>Pseudomonadati</taxon>
        <taxon>Pseudomonadota</taxon>
        <taxon>Gammaproteobacteria</taxon>
        <taxon>Pseudomonadales</taxon>
        <taxon>Pseudomonadaceae</taxon>
        <taxon>Pseudomonas</taxon>
    </lineage>
</organism>
<dbReference type="EMBL" id="FNCO01000005">
    <property type="protein sequence ID" value="SDH24559.1"/>
    <property type="molecule type" value="Genomic_DNA"/>
</dbReference>
<protein>
    <submittedName>
        <fullName evidence="4">Putative acetyltransferase</fullName>
    </submittedName>
</protein>
<evidence type="ECO:0000313" key="5">
    <source>
        <dbReference type="Proteomes" id="UP000182894"/>
    </source>
</evidence>
<dbReference type="InterPro" id="IPR000182">
    <property type="entry name" value="GNAT_dom"/>
</dbReference>
<dbReference type="SUPFAM" id="SSF55729">
    <property type="entry name" value="Acyl-CoA N-acyltransferases (Nat)"/>
    <property type="match status" value="1"/>
</dbReference>
<dbReference type="GO" id="GO:0016747">
    <property type="term" value="F:acyltransferase activity, transferring groups other than amino-acyl groups"/>
    <property type="evidence" value="ECO:0007669"/>
    <property type="project" value="InterPro"/>
</dbReference>
<dbReference type="PANTHER" id="PTHR43800:SF1">
    <property type="entry name" value="PEPTIDYL-LYSINE N-ACETYLTRANSFERASE YJAB"/>
    <property type="match status" value="1"/>
</dbReference>
<dbReference type="Pfam" id="PF13673">
    <property type="entry name" value="Acetyltransf_10"/>
    <property type="match status" value="1"/>
</dbReference>
<reference evidence="5" key="1">
    <citation type="submission" date="2016-10" db="EMBL/GenBank/DDBJ databases">
        <authorList>
            <person name="Varghese N."/>
            <person name="Submissions S."/>
        </authorList>
    </citation>
    <scope>NUCLEOTIDE SEQUENCE [LARGE SCALE GENOMIC DNA]</scope>
    <source>
        <strain evidence="5">ATCC 700689</strain>
    </source>
</reference>
<dbReference type="Proteomes" id="UP000182894">
    <property type="component" value="Unassembled WGS sequence"/>
</dbReference>
<gene>
    <name evidence="4" type="ORF">SAMN05216605_105173</name>
</gene>
<evidence type="ECO:0000256" key="2">
    <source>
        <dbReference type="ARBA" id="ARBA00023315"/>
    </source>
</evidence>
<evidence type="ECO:0000313" key="4">
    <source>
        <dbReference type="EMBL" id="SDH24559.1"/>
    </source>
</evidence>
<keyword evidence="5" id="KW-1185">Reference proteome</keyword>